<sequence>MIGLACGGDDALLKAKRAKKEADQADEKKDSPGASAETAVDGVKKEEVKKEEDLKDELKDELLEVKTEVKEELDDSEDALNDIMEAETTAVGKGKKRKRFDYE</sequence>
<evidence type="ECO:0000313" key="2">
    <source>
        <dbReference type="EMBL" id="CAE7219082.1"/>
    </source>
</evidence>
<name>A0A812JXK3_9DINO</name>
<evidence type="ECO:0000313" key="3">
    <source>
        <dbReference type="Proteomes" id="UP000601435"/>
    </source>
</evidence>
<protein>
    <submittedName>
        <fullName evidence="2">Uncharacterized protein</fullName>
    </submittedName>
</protein>
<feature type="compositionally biased region" description="Basic and acidic residues" evidence="1">
    <location>
        <begin position="42"/>
        <end position="54"/>
    </location>
</feature>
<accession>A0A812JXK3</accession>
<feature type="compositionally biased region" description="Basic and acidic residues" evidence="1">
    <location>
        <begin position="20"/>
        <end position="31"/>
    </location>
</feature>
<evidence type="ECO:0000256" key="1">
    <source>
        <dbReference type="SAM" id="MobiDB-lite"/>
    </source>
</evidence>
<comment type="caution">
    <text evidence="2">The sequence shown here is derived from an EMBL/GenBank/DDBJ whole genome shotgun (WGS) entry which is preliminary data.</text>
</comment>
<gene>
    <name evidence="2" type="ORF">SNEC2469_LOCUS2693</name>
</gene>
<proteinExistence type="predicted"/>
<feature type="region of interest" description="Disordered" evidence="1">
    <location>
        <begin position="16"/>
        <end position="54"/>
    </location>
</feature>
<dbReference type="Proteomes" id="UP000601435">
    <property type="component" value="Unassembled WGS sequence"/>
</dbReference>
<reference evidence="2" key="1">
    <citation type="submission" date="2021-02" db="EMBL/GenBank/DDBJ databases">
        <authorList>
            <person name="Dougan E. K."/>
            <person name="Rhodes N."/>
            <person name="Thang M."/>
            <person name="Chan C."/>
        </authorList>
    </citation>
    <scope>NUCLEOTIDE SEQUENCE</scope>
</reference>
<keyword evidence="3" id="KW-1185">Reference proteome</keyword>
<feature type="non-terminal residue" evidence="2">
    <location>
        <position position="103"/>
    </location>
</feature>
<dbReference type="EMBL" id="CAJNJA010007026">
    <property type="protein sequence ID" value="CAE7219082.1"/>
    <property type="molecule type" value="Genomic_DNA"/>
</dbReference>
<dbReference type="AlphaFoldDB" id="A0A812JXK3"/>
<organism evidence="2 3">
    <name type="scientific">Symbiodinium necroappetens</name>
    <dbReference type="NCBI Taxonomy" id="1628268"/>
    <lineage>
        <taxon>Eukaryota</taxon>
        <taxon>Sar</taxon>
        <taxon>Alveolata</taxon>
        <taxon>Dinophyceae</taxon>
        <taxon>Suessiales</taxon>
        <taxon>Symbiodiniaceae</taxon>
        <taxon>Symbiodinium</taxon>
    </lineage>
</organism>